<name>A0ABM0MIQ2_SACKO</name>
<dbReference type="PANTHER" id="PTHR34529:SF1">
    <property type="entry name" value="AP-1 COMPLEX-ASSOCIATED REGULATORY PROTEIN"/>
    <property type="match status" value="1"/>
</dbReference>
<proteinExistence type="predicted"/>
<organism evidence="2 3">
    <name type="scientific">Saccoglossus kowalevskii</name>
    <name type="common">Acorn worm</name>
    <dbReference type="NCBI Taxonomy" id="10224"/>
    <lineage>
        <taxon>Eukaryota</taxon>
        <taxon>Metazoa</taxon>
        <taxon>Hemichordata</taxon>
        <taxon>Enteropneusta</taxon>
        <taxon>Harrimaniidae</taxon>
        <taxon>Saccoglossus</taxon>
    </lineage>
</organism>
<gene>
    <name evidence="3" type="primary">LOC100372482</name>
</gene>
<evidence type="ECO:0000313" key="3">
    <source>
        <dbReference type="RefSeq" id="XP_006819893.1"/>
    </source>
</evidence>
<dbReference type="Proteomes" id="UP000694865">
    <property type="component" value="Unplaced"/>
</dbReference>
<evidence type="ECO:0000256" key="1">
    <source>
        <dbReference type="SAM" id="MobiDB-lite"/>
    </source>
</evidence>
<feature type="region of interest" description="Disordered" evidence="1">
    <location>
        <begin position="254"/>
        <end position="285"/>
    </location>
</feature>
<sequence>MGNCWDLCFGTTKSRTGSYLRNDYEGESLNIEFENLVEENDASDSQGSFILESERNHLMSRNYQKIVEDQRKLDEQIDEELNRQEGHLKVEEDAYIAAKKEAARVARQKRLEESKSKANGTGPKRWLGENESDWDVAGGEDDFEMFLESVKARSLNPPGNGMDSVANAMTEKKVTEAEVLDLAREAVGEINTGLDLDWEEDFVGAEISESDFVGSNDDPAMLDAEHTEIIAARKNSPPNNSGNSNEFVTEVQIETRDSDLKFDDDFPAPTKAVSNENLVESEADR</sequence>
<dbReference type="InterPro" id="IPR031483">
    <property type="entry name" value="AP1AR"/>
</dbReference>
<dbReference type="GeneID" id="100372482"/>
<reference evidence="3" key="1">
    <citation type="submission" date="2025-08" db="UniProtKB">
        <authorList>
            <consortium name="RefSeq"/>
        </authorList>
    </citation>
    <scope>IDENTIFICATION</scope>
    <source>
        <tissue evidence="3">Testes</tissue>
    </source>
</reference>
<accession>A0ABM0MIQ2</accession>
<feature type="region of interest" description="Disordered" evidence="1">
    <location>
        <begin position="109"/>
        <end position="131"/>
    </location>
</feature>
<dbReference type="Pfam" id="PF15745">
    <property type="entry name" value="AP1AR"/>
    <property type="match status" value="1"/>
</dbReference>
<protein>
    <submittedName>
        <fullName evidence="3">AP-1 complex-associated regulatory protein-like</fullName>
    </submittedName>
</protein>
<dbReference type="PANTHER" id="PTHR34529">
    <property type="entry name" value="AP-1 COMPLEX-ASSOCIATED REGULATORY PROTEIN"/>
    <property type="match status" value="1"/>
</dbReference>
<evidence type="ECO:0000313" key="2">
    <source>
        <dbReference type="Proteomes" id="UP000694865"/>
    </source>
</evidence>
<keyword evidence="2" id="KW-1185">Reference proteome</keyword>
<feature type="compositionally biased region" description="Basic and acidic residues" evidence="1">
    <location>
        <begin position="254"/>
        <end position="264"/>
    </location>
</feature>
<dbReference type="RefSeq" id="XP_006819893.1">
    <property type="nucleotide sequence ID" value="XM_006819830.1"/>
</dbReference>